<evidence type="ECO:0000256" key="3">
    <source>
        <dbReference type="ARBA" id="ARBA00023002"/>
    </source>
</evidence>
<keyword evidence="7" id="KW-0413">Isomerase</keyword>
<keyword evidence="5" id="KW-0676">Redox-active center</keyword>
<dbReference type="OrthoDB" id="117402at2"/>
<proteinExistence type="inferred from homology"/>
<dbReference type="PANTHER" id="PTHR13887">
    <property type="entry name" value="GLUTATHIONE S-TRANSFERASE KAPPA"/>
    <property type="match status" value="1"/>
</dbReference>
<dbReference type="InterPro" id="IPR036249">
    <property type="entry name" value="Thioredoxin-like_sf"/>
</dbReference>
<dbReference type="Pfam" id="PF13462">
    <property type="entry name" value="Thioredoxin_4"/>
    <property type="match status" value="1"/>
</dbReference>
<evidence type="ECO:0000256" key="5">
    <source>
        <dbReference type="ARBA" id="ARBA00023284"/>
    </source>
</evidence>
<dbReference type="SUPFAM" id="SSF52833">
    <property type="entry name" value="Thioredoxin-like"/>
    <property type="match status" value="1"/>
</dbReference>
<keyword evidence="2" id="KW-0732">Signal</keyword>
<organism evidence="7 8">
    <name type="scientific">Georgenia satyanarayanai</name>
    <dbReference type="NCBI Taxonomy" id="860221"/>
    <lineage>
        <taxon>Bacteria</taxon>
        <taxon>Bacillati</taxon>
        <taxon>Actinomycetota</taxon>
        <taxon>Actinomycetes</taxon>
        <taxon>Micrococcales</taxon>
        <taxon>Bogoriellaceae</taxon>
        <taxon>Georgenia</taxon>
    </lineage>
</organism>
<evidence type="ECO:0000256" key="1">
    <source>
        <dbReference type="ARBA" id="ARBA00005791"/>
    </source>
</evidence>
<evidence type="ECO:0000313" key="7">
    <source>
        <dbReference type="EMBL" id="SSA36411.1"/>
    </source>
</evidence>
<accession>A0A2Y8ZVS0</accession>
<dbReference type="Proteomes" id="UP000250222">
    <property type="component" value="Unassembled WGS sequence"/>
</dbReference>
<dbReference type="GO" id="GO:0016853">
    <property type="term" value="F:isomerase activity"/>
    <property type="evidence" value="ECO:0007669"/>
    <property type="project" value="UniProtKB-KW"/>
</dbReference>
<dbReference type="GO" id="GO:0016491">
    <property type="term" value="F:oxidoreductase activity"/>
    <property type="evidence" value="ECO:0007669"/>
    <property type="project" value="UniProtKB-KW"/>
</dbReference>
<dbReference type="InterPro" id="IPR012336">
    <property type="entry name" value="Thioredoxin-like_fold"/>
</dbReference>
<evidence type="ECO:0000259" key="6">
    <source>
        <dbReference type="PROSITE" id="PS51352"/>
    </source>
</evidence>
<keyword evidence="3" id="KW-0560">Oxidoreductase</keyword>
<dbReference type="PANTHER" id="PTHR13887:SF14">
    <property type="entry name" value="DISULFIDE BOND FORMATION PROTEIN D"/>
    <property type="match status" value="1"/>
</dbReference>
<protein>
    <submittedName>
        <fullName evidence="7">Protein-disulfide isomerase</fullName>
    </submittedName>
</protein>
<feature type="domain" description="Thioredoxin" evidence="6">
    <location>
        <begin position="50"/>
        <end position="202"/>
    </location>
</feature>
<name>A0A2Y8ZVS0_9MICO</name>
<dbReference type="InterPro" id="IPR013766">
    <property type="entry name" value="Thioredoxin_domain"/>
</dbReference>
<keyword evidence="4" id="KW-1015">Disulfide bond</keyword>
<gene>
    <name evidence="7" type="ORF">SAMN05216184_10170</name>
</gene>
<evidence type="ECO:0000256" key="2">
    <source>
        <dbReference type="ARBA" id="ARBA00022729"/>
    </source>
</evidence>
<dbReference type="AlphaFoldDB" id="A0A2Y8ZVS0"/>
<dbReference type="PROSITE" id="PS51352">
    <property type="entry name" value="THIOREDOXIN_2"/>
    <property type="match status" value="1"/>
</dbReference>
<evidence type="ECO:0000313" key="8">
    <source>
        <dbReference type="Proteomes" id="UP000250222"/>
    </source>
</evidence>
<evidence type="ECO:0000256" key="4">
    <source>
        <dbReference type="ARBA" id="ARBA00023157"/>
    </source>
</evidence>
<keyword evidence="8" id="KW-1185">Reference proteome</keyword>
<reference evidence="7 8" key="1">
    <citation type="submission" date="2016-10" db="EMBL/GenBank/DDBJ databases">
        <authorList>
            <person name="Cai Z."/>
        </authorList>
    </citation>
    <scope>NUCLEOTIDE SEQUENCE [LARGE SCALE GENOMIC DNA]</scope>
    <source>
        <strain evidence="7 8">CGMCC 1.10826</strain>
    </source>
</reference>
<comment type="similarity">
    <text evidence="1">Belongs to the thioredoxin family. DsbA subfamily.</text>
</comment>
<dbReference type="EMBL" id="UETB01000001">
    <property type="protein sequence ID" value="SSA36411.1"/>
    <property type="molecule type" value="Genomic_DNA"/>
</dbReference>
<dbReference type="RefSeq" id="WP_110850615.1">
    <property type="nucleotide sequence ID" value="NZ_QKLZ01000001.1"/>
</dbReference>
<sequence length="240" mass="24887">MSSTPTRRTPWLVPALIVGLAAVLVSVSVVLSGREDAADPAASPAPVADVVTPETAPTVDLTRLEADDPLAAGPVDAPVSLIVYSDYQCPFCASWAADTAPAMLDYAAAGDLRIEFRDIAVFGEDSRTAALAAYAAGLQGRYLDFHDALFPEGVALPPRGLTDEALVATADELGLDVERFTADMRSEEVADAVQRNIDEAATIGAFSTPAFLLAGQPILGAQPTDVFVTAVEQALSEAGA</sequence>
<dbReference type="Gene3D" id="3.40.30.10">
    <property type="entry name" value="Glutaredoxin"/>
    <property type="match status" value="1"/>
</dbReference>